<dbReference type="AlphaFoldDB" id="A0A166CHZ9"/>
<organism evidence="2 3">
    <name type="scientific">Methanobrevibacter curvatus</name>
    <dbReference type="NCBI Taxonomy" id="49547"/>
    <lineage>
        <taxon>Archaea</taxon>
        <taxon>Methanobacteriati</taxon>
        <taxon>Methanobacteriota</taxon>
        <taxon>Methanomada group</taxon>
        <taxon>Methanobacteria</taxon>
        <taxon>Methanobacteriales</taxon>
        <taxon>Methanobacteriaceae</taxon>
        <taxon>Methanobrevibacter</taxon>
    </lineage>
</organism>
<protein>
    <submittedName>
        <fullName evidence="2">Arsenite S-adenosylmethyltransferase</fullName>
    </submittedName>
</protein>
<dbReference type="STRING" id="49547.MBCUR_04390"/>
<sequence>MIDIAYDIKLYRKELLKNINEGSTVIELGSHIGNTTKLIAEKIGKNGKIFPIDNSPEAVAPMDELMDEFKNINFISGDVRLHNIVEKLYRKIKNCDILSIDLGGGYHPDTVFKVYYIYSSTFKPKYTIIRNRGLIDFVNSSKTFEEISSNNGWIESQRNSGIPPQIKEFNLWTDALKDND</sequence>
<dbReference type="EMBL" id="LWMV01000083">
    <property type="protein sequence ID" value="KZX14547.1"/>
    <property type="molecule type" value="Genomic_DNA"/>
</dbReference>
<dbReference type="GO" id="GO:0008168">
    <property type="term" value="F:methyltransferase activity"/>
    <property type="evidence" value="ECO:0007669"/>
    <property type="project" value="UniProtKB-KW"/>
</dbReference>
<dbReference type="Gene3D" id="3.40.50.150">
    <property type="entry name" value="Vaccinia Virus protein VP39"/>
    <property type="match status" value="1"/>
</dbReference>
<evidence type="ECO:0000313" key="2">
    <source>
        <dbReference type="EMBL" id="KZX14547.1"/>
    </source>
</evidence>
<dbReference type="GO" id="GO:0032259">
    <property type="term" value="P:methylation"/>
    <property type="evidence" value="ECO:0007669"/>
    <property type="project" value="UniProtKB-KW"/>
</dbReference>
<dbReference type="PATRIC" id="fig|49547.3.peg.456"/>
<accession>A0A166CHZ9</accession>
<gene>
    <name evidence="2" type="ORF">MBCUR_04390</name>
</gene>
<dbReference type="OrthoDB" id="74629at2157"/>
<comment type="caution">
    <text evidence="2">The sequence shown here is derived from an EMBL/GenBank/DDBJ whole genome shotgun (WGS) entry which is preliminary data.</text>
</comment>
<keyword evidence="2" id="KW-0808">Transferase</keyword>
<dbReference type="InterPro" id="IPR025714">
    <property type="entry name" value="Methyltranfer_dom"/>
</dbReference>
<dbReference type="RefSeq" id="WP_067089641.1">
    <property type="nucleotide sequence ID" value="NZ_LWMV01000083.1"/>
</dbReference>
<proteinExistence type="predicted"/>
<evidence type="ECO:0000259" key="1">
    <source>
        <dbReference type="Pfam" id="PF13847"/>
    </source>
</evidence>
<dbReference type="Pfam" id="PF13847">
    <property type="entry name" value="Methyltransf_31"/>
    <property type="match status" value="1"/>
</dbReference>
<keyword evidence="2" id="KW-0489">Methyltransferase</keyword>
<keyword evidence="3" id="KW-1185">Reference proteome</keyword>
<name>A0A166CHZ9_9EURY</name>
<reference evidence="2 3" key="1">
    <citation type="submission" date="2016-04" db="EMBL/GenBank/DDBJ databases">
        <title>Genome sequence of Methanobrevibacter curvatus DSM 11111.</title>
        <authorList>
            <person name="Poehlein A."/>
            <person name="Seedorf H."/>
            <person name="Daniel R."/>
        </authorList>
    </citation>
    <scope>NUCLEOTIDE SEQUENCE [LARGE SCALE GENOMIC DNA]</scope>
    <source>
        <strain evidence="2 3">DSM 11111</strain>
    </source>
</reference>
<evidence type="ECO:0000313" key="3">
    <source>
        <dbReference type="Proteomes" id="UP000077245"/>
    </source>
</evidence>
<dbReference type="Proteomes" id="UP000077245">
    <property type="component" value="Unassembled WGS sequence"/>
</dbReference>
<dbReference type="InterPro" id="IPR029063">
    <property type="entry name" value="SAM-dependent_MTases_sf"/>
</dbReference>
<dbReference type="SUPFAM" id="SSF53335">
    <property type="entry name" value="S-adenosyl-L-methionine-dependent methyltransferases"/>
    <property type="match status" value="1"/>
</dbReference>
<feature type="domain" description="Methyltransferase" evidence="1">
    <location>
        <begin position="20"/>
        <end position="81"/>
    </location>
</feature>